<evidence type="ECO:0000313" key="1">
    <source>
        <dbReference type="EMBL" id="KAK8967012.1"/>
    </source>
</evidence>
<evidence type="ECO:0000313" key="2">
    <source>
        <dbReference type="Proteomes" id="UP001412067"/>
    </source>
</evidence>
<accession>A0ABR2MT42</accession>
<dbReference type="Proteomes" id="UP001412067">
    <property type="component" value="Unassembled WGS sequence"/>
</dbReference>
<keyword evidence="2" id="KW-1185">Reference proteome</keyword>
<dbReference type="EMBL" id="JBBWWR010000005">
    <property type="protein sequence ID" value="KAK8967012.1"/>
    <property type="molecule type" value="Genomic_DNA"/>
</dbReference>
<proteinExistence type="predicted"/>
<protein>
    <submittedName>
        <fullName evidence="1">Uncharacterized protein</fullName>
    </submittedName>
</protein>
<gene>
    <name evidence="1" type="ORF">KSP40_PGU000308</name>
</gene>
<comment type="caution">
    <text evidence="1">The sequence shown here is derived from an EMBL/GenBank/DDBJ whole genome shotgun (WGS) entry which is preliminary data.</text>
</comment>
<reference evidence="1 2" key="1">
    <citation type="journal article" date="2022" name="Nat. Plants">
        <title>Genomes of leafy and leafless Platanthera orchids illuminate the evolution of mycoheterotrophy.</title>
        <authorList>
            <person name="Li M.H."/>
            <person name="Liu K.W."/>
            <person name="Li Z."/>
            <person name="Lu H.C."/>
            <person name="Ye Q.L."/>
            <person name="Zhang D."/>
            <person name="Wang J.Y."/>
            <person name="Li Y.F."/>
            <person name="Zhong Z.M."/>
            <person name="Liu X."/>
            <person name="Yu X."/>
            <person name="Liu D.K."/>
            <person name="Tu X.D."/>
            <person name="Liu B."/>
            <person name="Hao Y."/>
            <person name="Liao X.Y."/>
            <person name="Jiang Y.T."/>
            <person name="Sun W.H."/>
            <person name="Chen J."/>
            <person name="Chen Y.Q."/>
            <person name="Ai Y."/>
            <person name="Zhai J.W."/>
            <person name="Wu S.S."/>
            <person name="Zhou Z."/>
            <person name="Hsiao Y.Y."/>
            <person name="Wu W.L."/>
            <person name="Chen Y.Y."/>
            <person name="Lin Y.F."/>
            <person name="Hsu J.L."/>
            <person name="Li C.Y."/>
            <person name="Wang Z.W."/>
            <person name="Zhao X."/>
            <person name="Zhong W.Y."/>
            <person name="Ma X.K."/>
            <person name="Ma L."/>
            <person name="Huang J."/>
            <person name="Chen G.Z."/>
            <person name="Huang M.Z."/>
            <person name="Huang L."/>
            <person name="Peng D.H."/>
            <person name="Luo Y.B."/>
            <person name="Zou S.Q."/>
            <person name="Chen S.P."/>
            <person name="Lan S."/>
            <person name="Tsai W.C."/>
            <person name="Van de Peer Y."/>
            <person name="Liu Z.J."/>
        </authorList>
    </citation>
    <scope>NUCLEOTIDE SEQUENCE [LARGE SCALE GENOMIC DNA]</scope>
    <source>
        <strain evidence="1">Lor288</strain>
    </source>
</reference>
<name>A0ABR2MT42_9ASPA</name>
<organism evidence="1 2">
    <name type="scientific">Platanthera guangdongensis</name>
    <dbReference type="NCBI Taxonomy" id="2320717"/>
    <lineage>
        <taxon>Eukaryota</taxon>
        <taxon>Viridiplantae</taxon>
        <taxon>Streptophyta</taxon>
        <taxon>Embryophyta</taxon>
        <taxon>Tracheophyta</taxon>
        <taxon>Spermatophyta</taxon>
        <taxon>Magnoliopsida</taxon>
        <taxon>Liliopsida</taxon>
        <taxon>Asparagales</taxon>
        <taxon>Orchidaceae</taxon>
        <taxon>Orchidoideae</taxon>
        <taxon>Orchideae</taxon>
        <taxon>Orchidinae</taxon>
        <taxon>Platanthera</taxon>
    </lineage>
</organism>
<sequence length="86" mass="9639">MSVLTIRKYSYATSFSSQSTGLQPPIMEPKVEPWTMLKNELSKKLKLFPKKPDEILLMEELKVVDIAVQTLLKLTLAVQMGSGSVI</sequence>